<evidence type="ECO:0000259" key="3">
    <source>
        <dbReference type="PROSITE" id="PS50086"/>
    </source>
</evidence>
<dbReference type="Pfam" id="PF00566">
    <property type="entry name" value="RabGAP-TBC"/>
    <property type="match status" value="1"/>
</dbReference>
<keyword evidence="1" id="KW-0343">GTPase activation</keyword>
<accession>A0A7R9MEN8</accession>
<dbReference type="Gene3D" id="2.30.29.230">
    <property type="match status" value="1"/>
</dbReference>
<dbReference type="InterPro" id="IPR000195">
    <property type="entry name" value="Rab-GAP-TBC_dom"/>
</dbReference>
<proteinExistence type="predicted"/>
<dbReference type="FunFam" id="1.10.8.270:FF:000017">
    <property type="entry name" value="TBC1 domain family member 16"/>
    <property type="match status" value="1"/>
</dbReference>
<protein>
    <recommendedName>
        <fullName evidence="3">Rab-GAP TBC domain-containing protein</fullName>
    </recommendedName>
</protein>
<feature type="compositionally biased region" description="Basic and acidic residues" evidence="2">
    <location>
        <begin position="173"/>
        <end position="192"/>
    </location>
</feature>
<dbReference type="OrthoDB" id="10264062at2759"/>
<keyword evidence="5" id="KW-1185">Reference proteome</keyword>
<dbReference type="PANTHER" id="PTHR22957:SF547">
    <property type="entry name" value="TBC1 DOMAIN FAMILY MEMBER 16"/>
    <property type="match status" value="1"/>
</dbReference>
<dbReference type="AlphaFoldDB" id="A0A7R9MEN8"/>
<dbReference type="EMBL" id="CAJPVJ010013728">
    <property type="protein sequence ID" value="CAG2175001.1"/>
    <property type="molecule type" value="Genomic_DNA"/>
</dbReference>
<name>A0A7R9MEN8_9ACAR</name>
<dbReference type="GO" id="GO:0005096">
    <property type="term" value="F:GTPase activator activity"/>
    <property type="evidence" value="ECO:0007669"/>
    <property type="project" value="UniProtKB-KW"/>
</dbReference>
<feature type="compositionally biased region" description="Polar residues" evidence="2">
    <location>
        <begin position="160"/>
        <end position="172"/>
    </location>
</feature>
<dbReference type="Proteomes" id="UP000728032">
    <property type="component" value="Unassembled WGS sequence"/>
</dbReference>
<dbReference type="InterPro" id="IPR035969">
    <property type="entry name" value="Rab-GAP_TBC_sf"/>
</dbReference>
<feature type="domain" description="Rab-GAP TBC" evidence="3">
    <location>
        <begin position="362"/>
        <end position="571"/>
    </location>
</feature>
<organism evidence="4">
    <name type="scientific">Oppiella nova</name>
    <dbReference type="NCBI Taxonomy" id="334625"/>
    <lineage>
        <taxon>Eukaryota</taxon>
        <taxon>Metazoa</taxon>
        <taxon>Ecdysozoa</taxon>
        <taxon>Arthropoda</taxon>
        <taxon>Chelicerata</taxon>
        <taxon>Arachnida</taxon>
        <taxon>Acari</taxon>
        <taxon>Acariformes</taxon>
        <taxon>Sarcoptiformes</taxon>
        <taxon>Oribatida</taxon>
        <taxon>Brachypylina</taxon>
        <taxon>Oppioidea</taxon>
        <taxon>Oppiidae</taxon>
        <taxon>Oppiella</taxon>
    </lineage>
</organism>
<reference evidence="4" key="1">
    <citation type="submission" date="2020-11" db="EMBL/GenBank/DDBJ databases">
        <authorList>
            <person name="Tran Van P."/>
        </authorList>
    </citation>
    <scope>NUCLEOTIDE SEQUENCE</scope>
</reference>
<evidence type="ECO:0000313" key="5">
    <source>
        <dbReference type="Proteomes" id="UP000728032"/>
    </source>
</evidence>
<dbReference type="Gene3D" id="1.10.472.80">
    <property type="entry name" value="Ypt/Rab-GAP domain of gyp1p, domain 3"/>
    <property type="match status" value="1"/>
</dbReference>
<dbReference type="SUPFAM" id="SSF47923">
    <property type="entry name" value="Ypt/Rab-GAP domain of gyp1p"/>
    <property type="match status" value="2"/>
</dbReference>
<dbReference type="SMART" id="SM00164">
    <property type="entry name" value="TBC"/>
    <property type="match status" value="1"/>
</dbReference>
<evidence type="ECO:0000313" key="4">
    <source>
        <dbReference type="EMBL" id="CAD7657815.1"/>
    </source>
</evidence>
<sequence>MSLALQTLLKRATTYLNLSSVTSRKQSLSDDLREEVVYSKNNVCVHSLDRHTNQLVHNLGYLTIKTHLNNNNNQNSASDDQLWTLCLQWTPNECLTKHLDHNYEECVQNNHIIAGDVQNESNELIHKTDVDVKDMEKTAGGDGCDDDFVPEFNISIHSDSNNYKNITNSSHSSDSERKRRNSAAEDKNKPSSDSRGLSVRRCQSCRNTPLKRSLNNENSINTFSVDLKQIKSLRVFFGGEESESSCLVNGSEVGVEVIDNTSGQLVIVSRDSFYKVFDFHCGGLDRLLNVLNGLDIWDKSETSKETNSLQFSICRPKLDSHECHPEEELYVIIDDNKWTDSVNEFGQIIDEQTLRKTVFFAGIDPCLRRHIWPFLLRRYEFDSTFSERESDDSLKAKEYYEINKKLEAMSDSERDWFWRHIESIVEKDVPRTDRSNPYFAGDNNYNIDKMKRILINFALYCPQMGYTQGMSDLLAPLLCEIQCEHKTFWCFVSMMRLTRFVCSPKDTDMDHNLALLRELLRLMNPNFYQHIRRFSNDLGLLFTHRWILLCFKREFHETEALHIWESCWSHYQTHYFHLFICLAIICIYGKDVITHDMDSDEVLFHFSTLSMNMNGKLILRKARGLFHEFNILPKIPCSLKNVTKCGPNIEMWDNNREQVIECIKKLPNVCNSGAMCGCDPNTQ</sequence>
<dbReference type="Gene3D" id="1.10.8.270">
    <property type="entry name" value="putative rabgap domain of human tbc1 domain family member 14 like domains"/>
    <property type="match status" value="1"/>
</dbReference>
<gene>
    <name evidence="4" type="ORF">ONB1V03_LOCUS14440</name>
</gene>
<evidence type="ECO:0000256" key="2">
    <source>
        <dbReference type="SAM" id="MobiDB-lite"/>
    </source>
</evidence>
<evidence type="ECO:0000256" key="1">
    <source>
        <dbReference type="ARBA" id="ARBA00022468"/>
    </source>
</evidence>
<dbReference type="PANTHER" id="PTHR22957">
    <property type="entry name" value="TBC1 DOMAIN FAMILY MEMBER GTPASE-ACTIVATING PROTEIN"/>
    <property type="match status" value="1"/>
</dbReference>
<dbReference type="PROSITE" id="PS50086">
    <property type="entry name" value="TBC_RABGAP"/>
    <property type="match status" value="1"/>
</dbReference>
<feature type="region of interest" description="Disordered" evidence="2">
    <location>
        <begin position="160"/>
        <end position="200"/>
    </location>
</feature>
<dbReference type="EMBL" id="OC928553">
    <property type="protein sequence ID" value="CAD7657815.1"/>
    <property type="molecule type" value="Genomic_DNA"/>
</dbReference>
<dbReference type="FunFam" id="1.10.472.80:FF:000020">
    <property type="entry name" value="TBC1 domain family, member 16"/>
    <property type="match status" value="1"/>
</dbReference>
<dbReference type="GO" id="GO:0005769">
    <property type="term" value="C:early endosome"/>
    <property type="evidence" value="ECO:0007669"/>
    <property type="project" value="TreeGrafter"/>
</dbReference>